<accession>A0ABM1BS52</accession>
<organism evidence="9 10">
    <name type="scientific">Limulus polyphemus</name>
    <name type="common">Atlantic horseshoe crab</name>
    <dbReference type="NCBI Taxonomy" id="6850"/>
    <lineage>
        <taxon>Eukaryota</taxon>
        <taxon>Metazoa</taxon>
        <taxon>Ecdysozoa</taxon>
        <taxon>Arthropoda</taxon>
        <taxon>Chelicerata</taxon>
        <taxon>Merostomata</taxon>
        <taxon>Xiphosura</taxon>
        <taxon>Limulidae</taxon>
        <taxon>Limulus</taxon>
    </lineage>
</organism>
<evidence type="ECO:0000259" key="8">
    <source>
        <dbReference type="Pfam" id="PF00884"/>
    </source>
</evidence>
<dbReference type="InterPro" id="IPR017850">
    <property type="entry name" value="Alkaline_phosphatase_core_sf"/>
</dbReference>
<evidence type="ECO:0000256" key="1">
    <source>
        <dbReference type="ARBA" id="ARBA00001913"/>
    </source>
</evidence>
<dbReference type="RefSeq" id="XP_013787607.1">
    <property type="nucleotide sequence ID" value="XM_013932153.2"/>
</dbReference>
<reference evidence="10 11" key="1">
    <citation type="submission" date="2025-05" db="UniProtKB">
        <authorList>
            <consortium name="RefSeq"/>
        </authorList>
    </citation>
    <scope>IDENTIFICATION</scope>
    <source>
        <tissue evidence="10 11">Muscle</tissue>
    </source>
</reference>
<dbReference type="SUPFAM" id="SSF53649">
    <property type="entry name" value="Alkaline phosphatase-like"/>
    <property type="match status" value="1"/>
</dbReference>
<dbReference type="Gene3D" id="3.40.720.10">
    <property type="entry name" value="Alkaline Phosphatase, subunit A"/>
    <property type="match status" value="1"/>
</dbReference>
<dbReference type="InterPro" id="IPR035874">
    <property type="entry name" value="IDS"/>
</dbReference>
<proteinExistence type="inferred from homology"/>
<evidence type="ECO:0000256" key="3">
    <source>
        <dbReference type="ARBA" id="ARBA00022723"/>
    </source>
</evidence>
<keyword evidence="7" id="KW-0812">Transmembrane</keyword>
<keyword evidence="4" id="KW-0732">Signal</keyword>
<keyword evidence="9" id="KW-1185">Reference proteome</keyword>
<sequence length="609" mass="69572">MMASEKPSTPENVHQPLLSSSKHHRALKQRNTLICIIVWAVVLATVCVVISVFATRPFYSAGNCHSGGKNILFIIVDDLRPTLGCYGDSSMITPNIDQLAKRGIKFNQVFAQQAVCGPSRTSLLTSRRPDTTFTYDQHTFWRTFAGNFRTLPQHFKESGYYTVSVGKVFHPGKASNMTDDYPYSWSQEPYHPSTQQYKMAKVCPSPDGKLHMNLVCPVKVDSQPESTLPDIQSMQYARDFLKHFATTYDSENCVKPFFLAVGFHKPHIPLKFPLEYLDLYPLSSVSLAPDPRYPSDMPPVAWNPWMDLRKRDDVKNYKVSFPYGELPEKFQREIRQGYFASISYMDDLVGQLLGTLEETGFASNTLVVFLGDHGWSLGEHQEWSKFSNFEVALRVPLLISIPHITDLIDGFRQPFSYVPVMRNTFEKENNSTVALKESYREVNELVELVDLYPTLAELAEIPLVPLCPLISNETDFCTEGSSLKPLIDKAVYATTSLEDSISWKSAVFSQYPRPSVQPMKISDSPELNDIHIMGYTMRTDKYRYTEWMDFDPKTLKANWTSVHAQELYLHEDDPLEDHNKAGFREYKKLVANLSKQLREGWRAELPKVQ</sequence>
<dbReference type="RefSeq" id="XP_022256717.1">
    <property type="nucleotide sequence ID" value="XM_022401009.1"/>
</dbReference>
<evidence type="ECO:0000256" key="5">
    <source>
        <dbReference type="ARBA" id="ARBA00022801"/>
    </source>
</evidence>
<dbReference type="Pfam" id="PF00884">
    <property type="entry name" value="Sulfatase"/>
    <property type="match status" value="1"/>
</dbReference>
<protein>
    <submittedName>
        <fullName evidence="10 11">Iduronate 2-sulfatase-like isoform X1</fullName>
    </submittedName>
</protein>
<comment type="cofactor">
    <cofactor evidence="1">
        <name>Ca(2+)</name>
        <dbReference type="ChEBI" id="CHEBI:29108"/>
    </cofactor>
</comment>
<evidence type="ECO:0000313" key="11">
    <source>
        <dbReference type="RefSeq" id="XP_022256717.1"/>
    </source>
</evidence>
<feature type="domain" description="Sulfatase N-terminal" evidence="8">
    <location>
        <begin position="69"/>
        <end position="460"/>
    </location>
</feature>
<dbReference type="PROSITE" id="PS00149">
    <property type="entry name" value="SULFATASE_2"/>
    <property type="match status" value="1"/>
</dbReference>
<dbReference type="Proteomes" id="UP000694941">
    <property type="component" value="Unplaced"/>
</dbReference>
<evidence type="ECO:0000256" key="4">
    <source>
        <dbReference type="ARBA" id="ARBA00022729"/>
    </source>
</evidence>
<dbReference type="InterPro" id="IPR024607">
    <property type="entry name" value="Sulfatase_CS"/>
</dbReference>
<dbReference type="PANTHER" id="PTHR45953">
    <property type="entry name" value="IDURONATE 2-SULFATASE"/>
    <property type="match status" value="1"/>
</dbReference>
<comment type="similarity">
    <text evidence="2">Belongs to the sulfatase family.</text>
</comment>
<evidence type="ECO:0000313" key="9">
    <source>
        <dbReference type="Proteomes" id="UP000694941"/>
    </source>
</evidence>
<keyword evidence="6" id="KW-0106">Calcium</keyword>
<gene>
    <name evidence="10 11" type="primary">LOC106471547</name>
</gene>
<keyword evidence="5" id="KW-0378">Hydrolase</keyword>
<dbReference type="PANTHER" id="PTHR45953:SF1">
    <property type="entry name" value="IDURONATE 2-SULFATASE"/>
    <property type="match status" value="1"/>
</dbReference>
<dbReference type="InterPro" id="IPR000917">
    <property type="entry name" value="Sulfatase_N"/>
</dbReference>
<evidence type="ECO:0000313" key="10">
    <source>
        <dbReference type="RefSeq" id="XP_013787607.1"/>
    </source>
</evidence>
<keyword evidence="7" id="KW-0472">Membrane</keyword>
<dbReference type="GeneID" id="106471547"/>
<evidence type="ECO:0000256" key="2">
    <source>
        <dbReference type="ARBA" id="ARBA00008779"/>
    </source>
</evidence>
<name>A0ABM1BS52_LIMPO</name>
<evidence type="ECO:0000256" key="7">
    <source>
        <dbReference type="SAM" id="Phobius"/>
    </source>
</evidence>
<feature type="transmembrane region" description="Helical" evidence="7">
    <location>
        <begin position="32"/>
        <end position="54"/>
    </location>
</feature>
<evidence type="ECO:0000256" key="6">
    <source>
        <dbReference type="ARBA" id="ARBA00022837"/>
    </source>
</evidence>
<keyword evidence="3" id="KW-0479">Metal-binding</keyword>
<dbReference type="CDD" id="cd16030">
    <property type="entry name" value="iduronate-2-sulfatase"/>
    <property type="match status" value="1"/>
</dbReference>
<keyword evidence="7" id="KW-1133">Transmembrane helix</keyword>